<feature type="transmembrane region" description="Helical" evidence="1">
    <location>
        <begin position="65"/>
        <end position="85"/>
    </location>
</feature>
<evidence type="ECO:0000313" key="4">
    <source>
        <dbReference type="Proteomes" id="UP000619260"/>
    </source>
</evidence>
<dbReference type="Gene3D" id="3.40.50.300">
    <property type="entry name" value="P-loop containing nucleotide triphosphate hydrolases"/>
    <property type="match status" value="1"/>
</dbReference>
<organism evidence="3 4">
    <name type="scientific">Virgisporangium aliadipatigenens</name>
    <dbReference type="NCBI Taxonomy" id="741659"/>
    <lineage>
        <taxon>Bacteria</taxon>
        <taxon>Bacillati</taxon>
        <taxon>Actinomycetota</taxon>
        <taxon>Actinomycetes</taxon>
        <taxon>Micromonosporales</taxon>
        <taxon>Micromonosporaceae</taxon>
        <taxon>Virgisporangium</taxon>
    </lineage>
</organism>
<evidence type="ECO:0000313" key="3">
    <source>
        <dbReference type="EMBL" id="GIJ44391.1"/>
    </source>
</evidence>
<feature type="transmembrane region" description="Helical" evidence="1">
    <location>
        <begin position="599"/>
        <end position="621"/>
    </location>
</feature>
<proteinExistence type="predicted"/>
<accession>A0A8J3YI58</accession>
<evidence type="ECO:0000259" key="2">
    <source>
        <dbReference type="PROSITE" id="PS50837"/>
    </source>
</evidence>
<keyword evidence="1" id="KW-0472">Membrane</keyword>
<dbReference type="Proteomes" id="UP000619260">
    <property type="component" value="Unassembled WGS sequence"/>
</dbReference>
<keyword evidence="4" id="KW-1185">Reference proteome</keyword>
<dbReference type="InterPro" id="IPR027417">
    <property type="entry name" value="P-loop_NTPase"/>
</dbReference>
<name>A0A8J3YI58_9ACTN</name>
<dbReference type="Pfam" id="PF05729">
    <property type="entry name" value="NACHT"/>
    <property type="match status" value="1"/>
</dbReference>
<feature type="transmembrane region" description="Helical" evidence="1">
    <location>
        <begin position="654"/>
        <end position="674"/>
    </location>
</feature>
<feature type="domain" description="NACHT" evidence="2">
    <location>
        <begin position="175"/>
        <end position="272"/>
    </location>
</feature>
<sequence length="763" mass="81563">MPMERAPTVVDRPAELPQRVVREPAAAGDDARMAIRWRRRALLAGVALLIAVPTMLLWTEDGQNVAAAAGLSVAVASVVVSWAAWRHPRTASAEPLDAAATALAGAQLRQWTAEQRARQVLDPYPLPVRWSVSARAREVMASWSSIRGAPGAAPMALDGSYDTIADLFAGADAPRRLVVLGEPGAGKSMLVLHLTVELLRRRTPDAPVPVLLTVAGWDPATPLEEWIAERVAADHRSLARPMRAPDGTERSTARELLATGRILPVLDGLDEIAAGRHEAALAGMAAAGTHVVVTCRTAAYEAAVDAHGPLPAAAVIELLPLRPSDVARYLVDGTDRPVPRWNPVLAHLADGAATPLTHALTTPLTAWLARAAYRHRGTDPAHLLHAGATRHDLERHLLGLLIPAVYGIGTASWPARTPEEIVVIRRRLAWLARHLQERRTYDLAWWELHRVFPRPVAALITGVAFGSAVGALGLLGLVIAGSSNQPLIGMLALLMAGHGSGRLMRWTVIVYLGVLLVSFDFVIVATQGEHTPFVAVVEFAVGCVAGVAVGFSVSAPRRIVLTPRGAAQGLGLLLGGVAVVLAGFALAERVTGLLGEERTFVGFVLRGLSGLVLSYLPFVLLMSRFARGLVRAADDGQRAVTPARLLAEDRAAGLLLTVAVASVFAVLMAGQVQLSTSSYWIYAVLLAATRWVVVAVVFWLAVATLSPWGRFTVLRVLLAARGRTPLRLMAFLREAHDRGVLRQSGGVYQFRHSRIQDHLAGDP</sequence>
<gene>
    <name evidence="3" type="ORF">Val02_12770</name>
</gene>
<dbReference type="PROSITE" id="PS50837">
    <property type="entry name" value="NACHT"/>
    <property type="match status" value="1"/>
</dbReference>
<evidence type="ECO:0000256" key="1">
    <source>
        <dbReference type="SAM" id="Phobius"/>
    </source>
</evidence>
<dbReference type="AlphaFoldDB" id="A0A8J3YI58"/>
<comment type="caution">
    <text evidence="3">The sequence shown here is derived from an EMBL/GenBank/DDBJ whole genome shotgun (WGS) entry which is preliminary data.</text>
</comment>
<reference evidence="3" key="1">
    <citation type="submission" date="2021-01" db="EMBL/GenBank/DDBJ databases">
        <title>Whole genome shotgun sequence of Virgisporangium aliadipatigenens NBRC 105644.</title>
        <authorList>
            <person name="Komaki H."/>
            <person name="Tamura T."/>
        </authorList>
    </citation>
    <scope>NUCLEOTIDE SEQUENCE</scope>
    <source>
        <strain evidence="3">NBRC 105644</strain>
    </source>
</reference>
<feature type="transmembrane region" description="Helical" evidence="1">
    <location>
        <begin position="680"/>
        <end position="705"/>
    </location>
</feature>
<dbReference type="InterPro" id="IPR007111">
    <property type="entry name" value="NACHT_NTPase"/>
</dbReference>
<feature type="transmembrane region" description="Helical" evidence="1">
    <location>
        <begin position="565"/>
        <end position="587"/>
    </location>
</feature>
<keyword evidence="1" id="KW-1133">Transmembrane helix</keyword>
<feature type="transmembrane region" description="Helical" evidence="1">
    <location>
        <begin position="503"/>
        <end position="526"/>
    </location>
</feature>
<dbReference type="EMBL" id="BOPF01000003">
    <property type="protein sequence ID" value="GIJ44391.1"/>
    <property type="molecule type" value="Genomic_DNA"/>
</dbReference>
<keyword evidence="1" id="KW-0812">Transmembrane</keyword>
<feature type="transmembrane region" description="Helical" evidence="1">
    <location>
        <begin position="41"/>
        <end position="59"/>
    </location>
</feature>
<dbReference type="SUPFAM" id="SSF52540">
    <property type="entry name" value="P-loop containing nucleoside triphosphate hydrolases"/>
    <property type="match status" value="1"/>
</dbReference>
<feature type="transmembrane region" description="Helical" evidence="1">
    <location>
        <begin position="532"/>
        <end position="553"/>
    </location>
</feature>
<protein>
    <recommendedName>
        <fullName evidence="2">NACHT domain-containing protein</fullName>
    </recommendedName>
</protein>
<feature type="transmembrane region" description="Helical" evidence="1">
    <location>
        <begin position="456"/>
        <end position="482"/>
    </location>
</feature>